<evidence type="ECO:0000313" key="3">
    <source>
        <dbReference type="Proteomes" id="UP001215598"/>
    </source>
</evidence>
<proteinExistence type="predicted"/>
<evidence type="ECO:0000256" key="1">
    <source>
        <dbReference type="SAM" id="MobiDB-lite"/>
    </source>
</evidence>
<organism evidence="2 3">
    <name type="scientific">Mycena metata</name>
    <dbReference type="NCBI Taxonomy" id="1033252"/>
    <lineage>
        <taxon>Eukaryota</taxon>
        <taxon>Fungi</taxon>
        <taxon>Dikarya</taxon>
        <taxon>Basidiomycota</taxon>
        <taxon>Agaricomycotina</taxon>
        <taxon>Agaricomycetes</taxon>
        <taxon>Agaricomycetidae</taxon>
        <taxon>Agaricales</taxon>
        <taxon>Marasmiineae</taxon>
        <taxon>Mycenaceae</taxon>
        <taxon>Mycena</taxon>
    </lineage>
</organism>
<feature type="region of interest" description="Disordered" evidence="1">
    <location>
        <begin position="1"/>
        <end position="67"/>
    </location>
</feature>
<gene>
    <name evidence="2" type="ORF">B0H16DRAFT_1702439</name>
</gene>
<dbReference type="EMBL" id="JARKIB010000342">
    <property type="protein sequence ID" value="KAJ7713485.1"/>
    <property type="molecule type" value="Genomic_DNA"/>
</dbReference>
<feature type="compositionally biased region" description="Polar residues" evidence="1">
    <location>
        <begin position="1"/>
        <end position="12"/>
    </location>
</feature>
<name>A0AAD7H6U2_9AGAR</name>
<reference evidence="2" key="1">
    <citation type="submission" date="2023-03" db="EMBL/GenBank/DDBJ databases">
        <title>Massive genome expansion in bonnet fungi (Mycena s.s.) driven by repeated elements and novel gene families across ecological guilds.</title>
        <authorList>
            <consortium name="Lawrence Berkeley National Laboratory"/>
            <person name="Harder C.B."/>
            <person name="Miyauchi S."/>
            <person name="Viragh M."/>
            <person name="Kuo A."/>
            <person name="Thoen E."/>
            <person name="Andreopoulos B."/>
            <person name="Lu D."/>
            <person name="Skrede I."/>
            <person name="Drula E."/>
            <person name="Henrissat B."/>
            <person name="Morin E."/>
            <person name="Kohler A."/>
            <person name="Barry K."/>
            <person name="LaButti K."/>
            <person name="Morin E."/>
            <person name="Salamov A."/>
            <person name="Lipzen A."/>
            <person name="Mereny Z."/>
            <person name="Hegedus B."/>
            <person name="Baldrian P."/>
            <person name="Stursova M."/>
            <person name="Weitz H."/>
            <person name="Taylor A."/>
            <person name="Grigoriev I.V."/>
            <person name="Nagy L.G."/>
            <person name="Martin F."/>
            <person name="Kauserud H."/>
        </authorList>
    </citation>
    <scope>NUCLEOTIDE SEQUENCE</scope>
    <source>
        <strain evidence="2">CBHHK182m</strain>
    </source>
</reference>
<sequence>MISRIPSSQLIIGSTGDPPAAPPSSSTASLPPPSTSRPIPSESVTKEDRAKLEEPWGRTCPQSRTPMRPYAVDQVICGGDTGRGGDDGRELLRRRVLALRRRFEGAMPLRFWEGDGSMDAFVLGGMASPPPRLVARAILA</sequence>
<dbReference type="AlphaFoldDB" id="A0AAD7H6U2"/>
<accession>A0AAD7H6U2</accession>
<comment type="caution">
    <text evidence="2">The sequence shown here is derived from an EMBL/GenBank/DDBJ whole genome shotgun (WGS) entry which is preliminary data.</text>
</comment>
<evidence type="ECO:0000313" key="2">
    <source>
        <dbReference type="EMBL" id="KAJ7713485.1"/>
    </source>
</evidence>
<keyword evidence="3" id="KW-1185">Reference proteome</keyword>
<feature type="compositionally biased region" description="Low complexity" evidence="1">
    <location>
        <begin position="14"/>
        <end position="29"/>
    </location>
</feature>
<protein>
    <submittedName>
        <fullName evidence="2">Uncharacterized protein</fullName>
    </submittedName>
</protein>
<dbReference type="Proteomes" id="UP001215598">
    <property type="component" value="Unassembled WGS sequence"/>
</dbReference>
<feature type="compositionally biased region" description="Basic and acidic residues" evidence="1">
    <location>
        <begin position="44"/>
        <end position="56"/>
    </location>
</feature>